<dbReference type="Proteomes" id="UP000295443">
    <property type="component" value="Unassembled WGS sequence"/>
</dbReference>
<protein>
    <submittedName>
        <fullName evidence="3">DUF3742 family protein</fullName>
    </submittedName>
</protein>
<keyword evidence="2" id="KW-0812">Transmembrane</keyword>
<sequence length="123" mass="13793">MKTAAQTTFAERLGRMLGRAWRRCAHLDRRAQGWLLARGWAPGAAKATLLAAKLVAFGLLLYAAFWLALLVAFSVVAAWAARGSAYDEYEEGEIGDQADHKRSVFYDPINYNDDPDPRFDDER</sequence>
<evidence type="ECO:0000256" key="1">
    <source>
        <dbReference type="SAM" id="MobiDB-lite"/>
    </source>
</evidence>
<feature type="region of interest" description="Disordered" evidence="1">
    <location>
        <begin position="99"/>
        <end position="123"/>
    </location>
</feature>
<organism evidence="3 4">
    <name type="scientific">Parasulfuritortus cantonensis</name>
    <dbReference type="NCBI Taxonomy" id="2528202"/>
    <lineage>
        <taxon>Bacteria</taxon>
        <taxon>Pseudomonadati</taxon>
        <taxon>Pseudomonadota</taxon>
        <taxon>Betaproteobacteria</taxon>
        <taxon>Nitrosomonadales</taxon>
        <taxon>Thiobacillaceae</taxon>
        <taxon>Parasulfuritortus</taxon>
    </lineage>
</organism>
<keyword evidence="2" id="KW-0472">Membrane</keyword>
<accession>A0A4R1BSH7</accession>
<name>A0A4R1BSH7_9PROT</name>
<evidence type="ECO:0000256" key="2">
    <source>
        <dbReference type="SAM" id="Phobius"/>
    </source>
</evidence>
<dbReference type="EMBL" id="SJZB01000001">
    <property type="protein sequence ID" value="TCJ20337.1"/>
    <property type="molecule type" value="Genomic_DNA"/>
</dbReference>
<evidence type="ECO:0000313" key="4">
    <source>
        <dbReference type="Proteomes" id="UP000295443"/>
    </source>
</evidence>
<dbReference type="Pfam" id="PF12553">
    <property type="entry name" value="DUF3742"/>
    <property type="match status" value="1"/>
</dbReference>
<reference evidence="3 4" key="1">
    <citation type="submission" date="2019-03" db="EMBL/GenBank/DDBJ databases">
        <title>Genome sequence of Thiobacillaceae bacterium LSR1, a sulfur-oxidizing bacterium isolated from freshwater sediment.</title>
        <authorList>
            <person name="Li S."/>
        </authorList>
    </citation>
    <scope>NUCLEOTIDE SEQUENCE [LARGE SCALE GENOMIC DNA]</scope>
    <source>
        <strain evidence="3 4">LSR1</strain>
    </source>
</reference>
<comment type="caution">
    <text evidence="3">The sequence shown here is derived from an EMBL/GenBank/DDBJ whole genome shotgun (WGS) entry which is preliminary data.</text>
</comment>
<proteinExistence type="predicted"/>
<dbReference type="AlphaFoldDB" id="A0A4R1BSH7"/>
<evidence type="ECO:0000313" key="3">
    <source>
        <dbReference type="EMBL" id="TCJ20337.1"/>
    </source>
</evidence>
<keyword evidence="4" id="KW-1185">Reference proteome</keyword>
<dbReference type="OrthoDB" id="8454876at2"/>
<gene>
    <name evidence="3" type="ORF">EZJ19_00080</name>
</gene>
<dbReference type="InterPro" id="IPR022213">
    <property type="entry name" value="DUF3742"/>
</dbReference>
<dbReference type="RefSeq" id="WP_131444248.1">
    <property type="nucleotide sequence ID" value="NZ_SJZB01000001.1"/>
</dbReference>
<feature type="transmembrane region" description="Helical" evidence="2">
    <location>
        <begin position="59"/>
        <end position="81"/>
    </location>
</feature>
<keyword evidence="2" id="KW-1133">Transmembrane helix</keyword>